<comment type="cofactor">
    <cofactor evidence="1">
        <name>Mn(2+)</name>
        <dbReference type="ChEBI" id="CHEBI:29035"/>
    </cofactor>
</comment>
<proteinExistence type="inferred from homology"/>
<dbReference type="InterPro" id="IPR017441">
    <property type="entry name" value="Protein_kinase_ATP_BS"/>
</dbReference>
<dbReference type="PROSITE" id="PS50816">
    <property type="entry name" value="NAF"/>
    <property type="match status" value="1"/>
</dbReference>
<dbReference type="SMART" id="SM00220">
    <property type="entry name" value="S_TKc"/>
    <property type="match status" value="1"/>
</dbReference>
<feature type="binding site" evidence="13">
    <location>
        <position position="35"/>
    </location>
    <ligand>
        <name>ATP</name>
        <dbReference type="ChEBI" id="CHEBI:30616"/>
    </ligand>
</feature>
<evidence type="ECO:0000256" key="8">
    <source>
        <dbReference type="ARBA" id="ARBA00022840"/>
    </source>
</evidence>
<reference evidence="17" key="2">
    <citation type="journal article" date="2022" name="Hortic Res">
        <title>The genome of Dioscorea zingiberensis sheds light on the biosynthesis, origin and evolution of the medicinally important diosgenin saponins.</title>
        <authorList>
            <person name="Li Y."/>
            <person name="Tan C."/>
            <person name="Li Z."/>
            <person name="Guo J."/>
            <person name="Li S."/>
            <person name="Chen X."/>
            <person name="Wang C."/>
            <person name="Dai X."/>
            <person name="Yang H."/>
            <person name="Song W."/>
            <person name="Hou L."/>
            <person name="Xu J."/>
            <person name="Tong Z."/>
            <person name="Xu A."/>
            <person name="Yuan X."/>
            <person name="Wang W."/>
            <person name="Yang Q."/>
            <person name="Chen L."/>
            <person name="Sun Z."/>
            <person name="Wang K."/>
            <person name="Pan B."/>
            <person name="Chen J."/>
            <person name="Bao Y."/>
            <person name="Liu F."/>
            <person name="Qi X."/>
            <person name="Gang D.R."/>
            <person name="Wen J."/>
            <person name="Li J."/>
        </authorList>
    </citation>
    <scope>NUCLEOTIDE SEQUENCE</scope>
    <source>
        <strain evidence="17">Dzin_1.0</strain>
    </source>
</reference>
<dbReference type="AlphaFoldDB" id="A0A9D5CQI4"/>
<dbReference type="Pfam" id="PF03822">
    <property type="entry name" value="NAF"/>
    <property type="match status" value="1"/>
</dbReference>
<evidence type="ECO:0000256" key="4">
    <source>
        <dbReference type="ARBA" id="ARBA00022527"/>
    </source>
</evidence>
<evidence type="ECO:0000256" key="12">
    <source>
        <dbReference type="ARBA" id="ARBA00058225"/>
    </source>
</evidence>
<dbReference type="GO" id="GO:0004674">
    <property type="term" value="F:protein serine/threonine kinase activity"/>
    <property type="evidence" value="ECO:0007669"/>
    <property type="project" value="UniProtKB-KW"/>
</dbReference>
<dbReference type="OrthoDB" id="193931at2759"/>
<dbReference type="PANTHER" id="PTHR43895">
    <property type="entry name" value="CALCIUM/CALMODULIN-DEPENDENT PROTEIN KINASE KINASE-RELATED"/>
    <property type="match status" value="1"/>
</dbReference>
<evidence type="ECO:0000256" key="2">
    <source>
        <dbReference type="ARBA" id="ARBA00006234"/>
    </source>
</evidence>
<dbReference type="GO" id="GO:0005524">
    <property type="term" value="F:ATP binding"/>
    <property type="evidence" value="ECO:0007669"/>
    <property type="project" value="UniProtKB-UniRule"/>
</dbReference>
<dbReference type="GO" id="GO:0007165">
    <property type="term" value="P:signal transduction"/>
    <property type="evidence" value="ECO:0007669"/>
    <property type="project" value="InterPro"/>
</dbReference>
<dbReference type="SUPFAM" id="SSF56112">
    <property type="entry name" value="Protein kinase-like (PK-like)"/>
    <property type="match status" value="1"/>
</dbReference>
<sequence>MRLGRYEIGRTLGEGSFGKVKLARHVDSGRTFAVKIFERQRVIDLKIDDQIKREIGTLKLLKHPNVVRLYEVLGSKTKIYMVLEYVKGGELFDKIALNDKLSETEARKMFQQLIDAVSYCHEKGVYHRDLKPENVLLDEDGNIKISDFGLSALPQQFRNDGLLHTTCGSPNYVAPEVIANRGYDGAKSDIWSCGVILYVMLTGCLPFDDKSLAVLYRKIFRGETHIPKWLSSGAQNMLRRILDPNPVKRINMDGIKAHSWFKQNYTPAIPNDEDEDFSSDDEAFSIKEPAEIDDHGNEYTHINAFQLIGMSSCLDLSGFFEKEDVSERMVRFTSEYSSTELFERIEDIVTKMGFHVQRGHGKLKVIQQCLAATAEVFELSSSLYVVELRKSHGDSSLYHQLCEKLAEALGVCRSSQLIATQPLMFKEGMPVTA</sequence>
<dbReference type="CDD" id="cd12195">
    <property type="entry name" value="CIPK_C"/>
    <property type="match status" value="1"/>
</dbReference>
<evidence type="ECO:0000256" key="13">
    <source>
        <dbReference type="PROSITE-ProRule" id="PRU10141"/>
    </source>
</evidence>
<evidence type="ECO:0000256" key="1">
    <source>
        <dbReference type="ARBA" id="ARBA00001936"/>
    </source>
</evidence>
<evidence type="ECO:0000256" key="3">
    <source>
        <dbReference type="ARBA" id="ARBA00012513"/>
    </source>
</evidence>
<dbReference type="InterPro" id="IPR000719">
    <property type="entry name" value="Prot_kinase_dom"/>
</dbReference>
<accession>A0A9D5CQI4</accession>
<evidence type="ECO:0000256" key="10">
    <source>
        <dbReference type="ARBA" id="ARBA00047899"/>
    </source>
</evidence>
<comment type="function">
    <text evidence="12">CIPK serine-threonine protein kinases interact with CBL proteins. Binding of a CBL protein to the regulatory NAF domain of CIPK protein lead to the activation of the kinase in a calcium-dependent manner.</text>
</comment>
<dbReference type="EMBL" id="JAGGNH010000004">
    <property type="protein sequence ID" value="KAJ0976478.1"/>
    <property type="molecule type" value="Genomic_DNA"/>
</dbReference>
<dbReference type="Proteomes" id="UP001085076">
    <property type="component" value="Miscellaneous, Linkage group lg04"/>
</dbReference>
<organism evidence="17 18">
    <name type="scientific">Dioscorea zingiberensis</name>
    <dbReference type="NCBI Taxonomy" id="325984"/>
    <lineage>
        <taxon>Eukaryota</taxon>
        <taxon>Viridiplantae</taxon>
        <taxon>Streptophyta</taxon>
        <taxon>Embryophyta</taxon>
        <taxon>Tracheophyta</taxon>
        <taxon>Spermatophyta</taxon>
        <taxon>Magnoliopsida</taxon>
        <taxon>Liliopsida</taxon>
        <taxon>Dioscoreales</taxon>
        <taxon>Dioscoreaceae</taxon>
        <taxon>Dioscorea</taxon>
    </lineage>
</organism>
<evidence type="ECO:0000256" key="9">
    <source>
        <dbReference type="ARBA" id="ARBA00023211"/>
    </source>
</evidence>
<reference evidence="17" key="1">
    <citation type="submission" date="2021-03" db="EMBL/GenBank/DDBJ databases">
        <authorList>
            <person name="Li Z."/>
            <person name="Yang C."/>
        </authorList>
    </citation>
    <scope>NUCLEOTIDE SEQUENCE</scope>
    <source>
        <strain evidence="17">Dzin_1.0</strain>
        <tissue evidence="17">Leaf</tissue>
    </source>
</reference>
<dbReference type="FunFam" id="3.30.310.80:FF:000015">
    <property type="entry name" value="Non-specific serine/threonine protein kinase"/>
    <property type="match status" value="1"/>
</dbReference>
<dbReference type="PROSITE" id="PS00108">
    <property type="entry name" value="PROTEIN_KINASE_ST"/>
    <property type="match status" value="1"/>
</dbReference>
<comment type="catalytic activity">
    <reaction evidence="11">
        <text>L-seryl-[protein] + ATP = O-phospho-L-seryl-[protein] + ADP + H(+)</text>
        <dbReference type="Rhea" id="RHEA:17989"/>
        <dbReference type="Rhea" id="RHEA-COMP:9863"/>
        <dbReference type="Rhea" id="RHEA-COMP:11604"/>
        <dbReference type="ChEBI" id="CHEBI:15378"/>
        <dbReference type="ChEBI" id="CHEBI:29999"/>
        <dbReference type="ChEBI" id="CHEBI:30616"/>
        <dbReference type="ChEBI" id="CHEBI:83421"/>
        <dbReference type="ChEBI" id="CHEBI:456216"/>
        <dbReference type="EC" id="2.7.11.1"/>
    </reaction>
</comment>
<evidence type="ECO:0000313" key="17">
    <source>
        <dbReference type="EMBL" id="KAJ0976478.1"/>
    </source>
</evidence>
<dbReference type="FunFam" id="1.10.510.10:FF:000279">
    <property type="entry name" value="Non-specific serine/threonine protein kinase"/>
    <property type="match status" value="1"/>
</dbReference>
<comment type="similarity">
    <text evidence="2">Belongs to the protein kinase superfamily. CAMK Ser/Thr protein kinase family. SNF1 subfamily.</text>
</comment>
<evidence type="ECO:0000256" key="7">
    <source>
        <dbReference type="ARBA" id="ARBA00022777"/>
    </source>
</evidence>
<keyword evidence="6 13" id="KW-0547">Nucleotide-binding</keyword>
<protein>
    <recommendedName>
        <fullName evidence="3">non-specific serine/threonine protein kinase</fullName>
        <ecNumber evidence="3">2.7.11.1</ecNumber>
    </recommendedName>
</protein>
<evidence type="ECO:0000256" key="5">
    <source>
        <dbReference type="ARBA" id="ARBA00022679"/>
    </source>
</evidence>
<dbReference type="FunFam" id="3.30.200.20:FF:000096">
    <property type="entry name" value="Non-specific serine/threonine protein kinase"/>
    <property type="match status" value="1"/>
</dbReference>
<evidence type="ECO:0000256" key="11">
    <source>
        <dbReference type="ARBA" id="ARBA00048679"/>
    </source>
</evidence>
<evidence type="ECO:0000313" key="18">
    <source>
        <dbReference type="Proteomes" id="UP001085076"/>
    </source>
</evidence>
<keyword evidence="8 13" id="KW-0067">ATP-binding</keyword>
<comment type="caution">
    <text evidence="17">The sequence shown here is derived from an EMBL/GenBank/DDBJ whole genome shotgun (WGS) entry which is preliminary data.</text>
</comment>
<feature type="domain" description="Protein kinase" evidence="15">
    <location>
        <begin position="6"/>
        <end position="261"/>
    </location>
</feature>
<evidence type="ECO:0000259" key="16">
    <source>
        <dbReference type="PROSITE" id="PS50816"/>
    </source>
</evidence>
<dbReference type="Pfam" id="PF00069">
    <property type="entry name" value="Pkinase"/>
    <property type="match status" value="1"/>
</dbReference>
<dbReference type="PROSITE" id="PS50011">
    <property type="entry name" value="PROTEIN_KINASE_DOM"/>
    <property type="match status" value="1"/>
</dbReference>
<name>A0A9D5CQI4_9LILI</name>
<dbReference type="InterPro" id="IPR011009">
    <property type="entry name" value="Kinase-like_dom_sf"/>
</dbReference>
<gene>
    <name evidence="17" type="ORF">J5N97_018443</name>
</gene>
<dbReference type="InterPro" id="IPR008271">
    <property type="entry name" value="Ser/Thr_kinase_AS"/>
</dbReference>
<dbReference type="PANTHER" id="PTHR43895:SF65">
    <property type="entry name" value="CBL-INTERACTING PROTEIN KINASE 21"/>
    <property type="match status" value="1"/>
</dbReference>
<feature type="domain" description="NAF" evidence="16">
    <location>
        <begin position="297"/>
        <end position="321"/>
    </location>
</feature>
<dbReference type="Gene3D" id="3.30.310.80">
    <property type="entry name" value="Kinase associated domain 1, KA1"/>
    <property type="match status" value="1"/>
</dbReference>
<dbReference type="InterPro" id="IPR018451">
    <property type="entry name" value="NAF/FISL_domain"/>
</dbReference>
<dbReference type="Gene3D" id="3.30.200.20">
    <property type="entry name" value="Phosphorylase Kinase, domain 1"/>
    <property type="match status" value="1"/>
</dbReference>
<evidence type="ECO:0000259" key="15">
    <source>
        <dbReference type="PROSITE" id="PS50011"/>
    </source>
</evidence>
<dbReference type="PROSITE" id="PS00107">
    <property type="entry name" value="PROTEIN_KINASE_ATP"/>
    <property type="match status" value="1"/>
</dbReference>
<dbReference type="Gene3D" id="1.10.510.10">
    <property type="entry name" value="Transferase(Phosphotransferase) domain 1"/>
    <property type="match status" value="1"/>
</dbReference>
<keyword evidence="9" id="KW-0464">Manganese</keyword>
<dbReference type="EC" id="2.7.11.1" evidence="3"/>
<comment type="catalytic activity">
    <reaction evidence="10">
        <text>L-threonyl-[protein] + ATP = O-phospho-L-threonyl-[protein] + ADP + H(+)</text>
        <dbReference type="Rhea" id="RHEA:46608"/>
        <dbReference type="Rhea" id="RHEA-COMP:11060"/>
        <dbReference type="Rhea" id="RHEA-COMP:11605"/>
        <dbReference type="ChEBI" id="CHEBI:15378"/>
        <dbReference type="ChEBI" id="CHEBI:30013"/>
        <dbReference type="ChEBI" id="CHEBI:30616"/>
        <dbReference type="ChEBI" id="CHEBI:61977"/>
        <dbReference type="ChEBI" id="CHEBI:456216"/>
        <dbReference type="EC" id="2.7.11.1"/>
    </reaction>
</comment>
<evidence type="ECO:0000256" key="14">
    <source>
        <dbReference type="RuleBase" id="RU000304"/>
    </source>
</evidence>
<evidence type="ECO:0000256" key="6">
    <source>
        <dbReference type="ARBA" id="ARBA00022741"/>
    </source>
</evidence>
<keyword evidence="7" id="KW-0418">Kinase</keyword>
<keyword evidence="5" id="KW-0808">Transferase</keyword>
<keyword evidence="4 14" id="KW-0723">Serine/threonine-protein kinase</keyword>
<keyword evidence="18" id="KW-1185">Reference proteome</keyword>
<dbReference type="InterPro" id="IPR004041">
    <property type="entry name" value="NAF_dom"/>
</dbReference>